<reference evidence="2" key="2">
    <citation type="submission" date="2023-07" db="EMBL/GenBank/DDBJ databases">
        <authorList>
            <consortium name="Lawrence Berkeley National Laboratory"/>
            <person name="Haridas S."/>
            <person name="Hensen N."/>
            <person name="Bonometti L."/>
            <person name="Westerberg I."/>
            <person name="Brannstrom I.O."/>
            <person name="Guillou S."/>
            <person name="Cros-Aarteil S."/>
            <person name="Calhoun S."/>
            <person name="Kuo A."/>
            <person name="Mondo S."/>
            <person name="Pangilinan J."/>
            <person name="Riley R."/>
            <person name="LaButti K."/>
            <person name="Andreopoulos B."/>
            <person name="Lipzen A."/>
            <person name="Chen C."/>
            <person name="Yanf M."/>
            <person name="Daum C."/>
            <person name="Ng V."/>
            <person name="Clum A."/>
            <person name="Steindorff A."/>
            <person name="Ohm R."/>
            <person name="Martin F."/>
            <person name="Silar P."/>
            <person name="Natvig D."/>
            <person name="Lalanne C."/>
            <person name="Gautier V."/>
            <person name="Ament-velasquez S.L."/>
            <person name="Kruys A."/>
            <person name="Hutchinson M.I."/>
            <person name="Powell A.J."/>
            <person name="Barry K."/>
            <person name="Miller A.N."/>
            <person name="Grigoriev I.V."/>
            <person name="Debuchy R."/>
            <person name="Gladieux P."/>
            <person name="Thoren M.H."/>
            <person name="Johannesson H."/>
        </authorList>
    </citation>
    <scope>NUCLEOTIDE SEQUENCE</scope>
    <source>
        <strain evidence="2">FGSC 1904</strain>
    </source>
</reference>
<evidence type="ECO:0000313" key="3">
    <source>
        <dbReference type="Proteomes" id="UP001281003"/>
    </source>
</evidence>
<reference evidence="2" key="1">
    <citation type="journal article" date="2023" name="Mol. Phylogenet. Evol.">
        <title>Genome-scale phylogeny and comparative genomics of the fungal order Sordariales.</title>
        <authorList>
            <person name="Hensen N."/>
            <person name="Bonometti L."/>
            <person name="Westerberg I."/>
            <person name="Brannstrom I.O."/>
            <person name="Guillou S."/>
            <person name="Cros-Aarteil S."/>
            <person name="Calhoun S."/>
            <person name="Haridas S."/>
            <person name="Kuo A."/>
            <person name="Mondo S."/>
            <person name="Pangilinan J."/>
            <person name="Riley R."/>
            <person name="LaButti K."/>
            <person name="Andreopoulos B."/>
            <person name="Lipzen A."/>
            <person name="Chen C."/>
            <person name="Yan M."/>
            <person name="Daum C."/>
            <person name="Ng V."/>
            <person name="Clum A."/>
            <person name="Steindorff A."/>
            <person name="Ohm R.A."/>
            <person name="Martin F."/>
            <person name="Silar P."/>
            <person name="Natvig D.O."/>
            <person name="Lalanne C."/>
            <person name="Gautier V."/>
            <person name="Ament-Velasquez S.L."/>
            <person name="Kruys A."/>
            <person name="Hutchinson M.I."/>
            <person name="Powell A.J."/>
            <person name="Barry K."/>
            <person name="Miller A.N."/>
            <person name="Grigoriev I.V."/>
            <person name="Debuchy R."/>
            <person name="Gladieux P."/>
            <person name="Hiltunen Thoren M."/>
            <person name="Johannesson H."/>
        </authorList>
    </citation>
    <scope>NUCLEOTIDE SEQUENCE</scope>
    <source>
        <strain evidence="2">FGSC 1904</strain>
    </source>
</reference>
<evidence type="ECO:0000256" key="1">
    <source>
        <dbReference type="SAM" id="MobiDB-lite"/>
    </source>
</evidence>
<accession>A0AAE0PJ38</accession>
<name>A0AAE0PJ38_SORBR</name>
<dbReference type="EMBL" id="JAUTDP010000003">
    <property type="protein sequence ID" value="KAK3400963.1"/>
    <property type="molecule type" value="Genomic_DNA"/>
</dbReference>
<proteinExistence type="predicted"/>
<sequence length="543" mass="60392">MEEPGMGKPLPPLPVPLSDFSTYSQHPSKSRTKVRCLHSVMTCFYSTHDRCDKCKRKGPFGWLYRCIVDRDAIIMARRARGIPVAFDDLGCAFAEKMTLGKHGPDVRREDYSFLNEITPEQMASYTPSQIRKILSQRENVKDTISKERRRSCHSGHEHAKKRFPDDNQPWIPSRETECTFIVCHSCHPSATEKNHISIDAVANDDIRPTVAVGYGFSKLQSRPYVKADIVRNIGYRPVSLPINRHEVHSHGARSSQQIHQALDLADRYPEAAGHDGTPDDRIKVTPRPPYCPGLLGTPGNSQLMTGLPTNRSDTVYSMGLFTSSFYVRPPWTPPPTPLCTPEDGGNETKTFTDLGSYFIVCNGRSPVSLKVNPIMRDIVFSSVTASPSSERQEDIGSLNPKADVEMLNEDETSIQTEEQYNPSHIPNLMSKAYVEACTTPLPQADLDEVKFFGTSSLRTNSSLRRHRSQSELGRGQNPPKLIAGAEKDEETTVSLSFKPITLLEGVAITEEAAELGTPDVCLAVEMQPVTPAYPKQGEEPPKL</sequence>
<dbReference type="AlphaFoldDB" id="A0AAE0PJ38"/>
<protein>
    <submittedName>
        <fullName evidence="2">Uncharacterized protein</fullName>
    </submittedName>
</protein>
<organism evidence="2 3">
    <name type="scientific">Sordaria brevicollis</name>
    <dbReference type="NCBI Taxonomy" id="83679"/>
    <lineage>
        <taxon>Eukaryota</taxon>
        <taxon>Fungi</taxon>
        <taxon>Dikarya</taxon>
        <taxon>Ascomycota</taxon>
        <taxon>Pezizomycotina</taxon>
        <taxon>Sordariomycetes</taxon>
        <taxon>Sordariomycetidae</taxon>
        <taxon>Sordariales</taxon>
        <taxon>Sordariaceae</taxon>
        <taxon>Sordaria</taxon>
    </lineage>
</organism>
<dbReference type="Proteomes" id="UP001281003">
    <property type="component" value="Unassembled WGS sequence"/>
</dbReference>
<feature type="region of interest" description="Disordered" evidence="1">
    <location>
        <begin position="462"/>
        <end position="488"/>
    </location>
</feature>
<feature type="region of interest" description="Disordered" evidence="1">
    <location>
        <begin position="145"/>
        <end position="168"/>
    </location>
</feature>
<keyword evidence="3" id="KW-1185">Reference proteome</keyword>
<feature type="compositionally biased region" description="Basic and acidic residues" evidence="1">
    <location>
        <begin position="154"/>
        <end position="165"/>
    </location>
</feature>
<gene>
    <name evidence="2" type="ORF">B0T20DRAFT_347316</name>
</gene>
<evidence type="ECO:0000313" key="2">
    <source>
        <dbReference type="EMBL" id="KAK3400963.1"/>
    </source>
</evidence>
<comment type="caution">
    <text evidence="2">The sequence shown here is derived from an EMBL/GenBank/DDBJ whole genome shotgun (WGS) entry which is preliminary data.</text>
</comment>